<feature type="chain" id="PRO_5002875165" evidence="1">
    <location>
        <begin position="18"/>
        <end position="177"/>
    </location>
</feature>
<reference evidence="3" key="1">
    <citation type="journal article" date="2015" name="Genome Announc.">
        <title>Genome sequence of the AIDS-associated pathogen Penicillium marneffei (ATCC18224) and its near taxonomic relative Talaromyces stipitatus (ATCC10500).</title>
        <authorList>
            <person name="Nierman W.C."/>
            <person name="Fedorova-Abrams N.D."/>
            <person name="Andrianopoulos A."/>
        </authorList>
    </citation>
    <scope>NUCLEOTIDE SEQUENCE [LARGE SCALE GENOMIC DNA]</scope>
    <source>
        <strain evidence="3">ATCC 10500 / CBS 375.48 / QM 6759 / NRRL 1006</strain>
    </source>
</reference>
<dbReference type="AlphaFoldDB" id="B8MJ69"/>
<evidence type="ECO:0000256" key="1">
    <source>
        <dbReference type="SAM" id="SignalP"/>
    </source>
</evidence>
<dbReference type="OMA" id="KWPLRDE"/>
<evidence type="ECO:0000313" key="2">
    <source>
        <dbReference type="EMBL" id="EED14658.1"/>
    </source>
</evidence>
<keyword evidence="1" id="KW-0732">Signal</keyword>
<keyword evidence="3" id="KW-1185">Reference proteome</keyword>
<dbReference type="VEuPathDB" id="FungiDB:TSTA_041360"/>
<dbReference type="HOGENOM" id="CLU_1518847_0_0_1"/>
<dbReference type="OrthoDB" id="4170853at2759"/>
<gene>
    <name evidence="2" type="ORF">TSTA_041360</name>
</gene>
<dbReference type="Proteomes" id="UP000001745">
    <property type="component" value="Unassembled WGS sequence"/>
</dbReference>
<dbReference type="InParanoid" id="B8MJ69"/>
<organism evidence="2 3">
    <name type="scientific">Talaromyces stipitatus (strain ATCC 10500 / CBS 375.48 / QM 6759 / NRRL 1006)</name>
    <name type="common">Penicillium stipitatum</name>
    <dbReference type="NCBI Taxonomy" id="441959"/>
    <lineage>
        <taxon>Eukaryota</taxon>
        <taxon>Fungi</taxon>
        <taxon>Dikarya</taxon>
        <taxon>Ascomycota</taxon>
        <taxon>Pezizomycotina</taxon>
        <taxon>Eurotiomycetes</taxon>
        <taxon>Eurotiomycetidae</taxon>
        <taxon>Eurotiales</taxon>
        <taxon>Trichocomaceae</taxon>
        <taxon>Talaromyces</taxon>
        <taxon>Talaromyces sect. Talaromyces</taxon>
    </lineage>
</organism>
<dbReference type="GeneID" id="8109721"/>
<proteinExistence type="predicted"/>
<dbReference type="EMBL" id="EQ962657">
    <property type="protein sequence ID" value="EED14658.1"/>
    <property type="molecule type" value="Genomic_DNA"/>
</dbReference>
<accession>B8MJ69</accession>
<feature type="signal peptide" evidence="1">
    <location>
        <begin position="1"/>
        <end position="17"/>
    </location>
</feature>
<sequence>MRFSYILSGFLAALAIASPIARPEEVDVTELVTRETYQDTAEFTAANSVHPGLQNGQYYWFTLEWPLGAPVGDGDKESQTELQQLQQKLGFEHIGVVVGKVTETTTGKGKNQKTKRDFNAVLYHMTKKNVNPGDVELKTANWKADPRKNLKGGQVTSSKKVDAAKKVAKNWAVIKAL</sequence>
<evidence type="ECO:0000313" key="3">
    <source>
        <dbReference type="Proteomes" id="UP000001745"/>
    </source>
</evidence>
<protein>
    <submittedName>
        <fullName evidence="2">Uncharacterized protein</fullName>
    </submittedName>
</protein>
<dbReference type="RefSeq" id="XP_002484611.1">
    <property type="nucleotide sequence ID" value="XM_002484566.1"/>
</dbReference>
<name>B8MJ69_TALSN</name>
<dbReference type="eggNOG" id="ENOG502T0H3">
    <property type="taxonomic scope" value="Eukaryota"/>
</dbReference>